<dbReference type="EMBL" id="BTGU01000048">
    <property type="protein sequence ID" value="GMN53785.1"/>
    <property type="molecule type" value="Genomic_DNA"/>
</dbReference>
<evidence type="ECO:0000313" key="3">
    <source>
        <dbReference type="Proteomes" id="UP001187192"/>
    </source>
</evidence>
<keyword evidence="3" id="KW-1185">Reference proteome</keyword>
<sequence length="135" mass="14531">MSKRKSKVLTGKISPYLMVPVCRHAPGVRVLDLHLTDATCPTIRVMGGTQVQVYNDKYWKSGVKWCRVVGVACPTTVRLSDGTGRHGRGSMGRPSRRGLGRGRGSVTRASTLGPDGGLLEVSKGELIRGSATQQR</sequence>
<organism evidence="2 3">
    <name type="scientific">Ficus carica</name>
    <name type="common">Common fig</name>
    <dbReference type="NCBI Taxonomy" id="3494"/>
    <lineage>
        <taxon>Eukaryota</taxon>
        <taxon>Viridiplantae</taxon>
        <taxon>Streptophyta</taxon>
        <taxon>Embryophyta</taxon>
        <taxon>Tracheophyta</taxon>
        <taxon>Spermatophyta</taxon>
        <taxon>Magnoliopsida</taxon>
        <taxon>eudicotyledons</taxon>
        <taxon>Gunneridae</taxon>
        <taxon>Pentapetalae</taxon>
        <taxon>rosids</taxon>
        <taxon>fabids</taxon>
        <taxon>Rosales</taxon>
        <taxon>Moraceae</taxon>
        <taxon>Ficeae</taxon>
        <taxon>Ficus</taxon>
    </lineage>
</organism>
<accession>A0AA88DD71</accession>
<dbReference type="Proteomes" id="UP001187192">
    <property type="component" value="Unassembled WGS sequence"/>
</dbReference>
<proteinExistence type="predicted"/>
<dbReference type="AlphaFoldDB" id="A0AA88DD71"/>
<comment type="caution">
    <text evidence="2">The sequence shown here is derived from an EMBL/GenBank/DDBJ whole genome shotgun (WGS) entry which is preliminary data.</text>
</comment>
<reference evidence="2" key="1">
    <citation type="submission" date="2023-07" db="EMBL/GenBank/DDBJ databases">
        <title>draft genome sequence of fig (Ficus carica).</title>
        <authorList>
            <person name="Takahashi T."/>
            <person name="Nishimura K."/>
        </authorList>
    </citation>
    <scope>NUCLEOTIDE SEQUENCE</scope>
</reference>
<protein>
    <submittedName>
        <fullName evidence="2">Uncharacterized protein</fullName>
    </submittedName>
</protein>
<feature type="region of interest" description="Disordered" evidence="1">
    <location>
        <begin position="79"/>
        <end position="117"/>
    </location>
</feature>
<evidence type="ECO:0000256" key="1">
    <source>
        <dbReference type="SAM" id="MobiDB-lite"/>
    </source>
</evidence>
<gene>
    <name evidence="2" type="ORF">TIFTF001_022911</name>
</gene>
<evidence type="ECO:0000313" key="2">
    <source>
        <dbReference type="EMBL" id="GMN53785.1"/>
    </source>
</evidence>
<name>A0AA88DD71_FICCA</name>